<comment type="cofactor">
    <cofactor evidence="1">
        <name>Mg(2+)</name>
        <dbReference type="ChEBI" id="CHEBI:18420"/>
    </cofactor>
</comment>
<dbReference type="RefSeq" id="WP_192027631.1">
    <property type="nucleotide sequence ID" value="NZ_JACYTR010000001.1"/>
</dbReference>
<dbReference type="EC" id="2.7.7.65" evidence="2"/>
<dbReference type="Gene3D" id="3.40.50.2300">
    <property type="match status" value="1"/>
</dbReference>
<gene>
    <name evidence="7" type="ORF">IFO71_00905</name>
</gene>
<feature type="modified residue" description="4-aspartylphosphate" evidence="4">
    <location>
        <position position="62"/>
    </location>
</feature>
<dbReference type="EMBL" id="JACYTR010000001">
    <property type="protein sequence ID" value="MBD8524289.1"/>
    <property type="molecule type" value="Genomic_DNA"/>
</dbReference>
<feature type="domain" description="Response regulatory" evidence="5">
    <location>
        <begin position="14"/>
        <end position="129"/>
    </location>
</feature>
<dbReference type="Pfam" id="PF00072">
    <property type="entry name" value="Response_reg"/>
    <property type="match status" value="1"/>
</dbReference>
<comment type="caution">
    <text evidence="7">The sequence shown here is derived from an EMBL/GenBank/DDBJ whole genome shotgun (WGS) entry which is preliminary data.</text>
</comment>
<evidence type="ECO:0000259" key="6">
    <source>
        <dbReference type="PROSITE" id="PS50887"/>
    </source>
</evidence>
<dbReference type="InterPro" id="IPR000160">
    <property type="entry name" value="GGDEF_dom"/>
</dbReference>
<dbReference type="FunFam" id="3.30.70.270:FF:000001">
    <property type="entry name" value="Diguanylate cyclase domain protein"/>
    <property type="match status" value="1"/>
</dbReference>
<keyword evidence="4" id="KW-0597">Phosphoprotein</keyword>
<keyword evidence="8" id="KW-1185">Reference proteome</keyword>
<dbReference type="Proteomes" id="UP000613768">
    <property type="component" value="Unassembled WGS sequence"/>
</dbReference>
<dbReference type="Pfam" id="PF00990">
    <property type="entry name" value="GGDEF"/>
    <property type="match status" value="1"/>
</dbReference>
<evidence type="ECO:0000259" key="5">
    <source>
        <dbReference type="PROSITE" id="PS50110"/>
    </source>
</evidence>
<dbReference type="PROSITE" id="PS50887">
    <property type="entry name" value="GGDEF"/>
    <property type="match status" value="1"/>
</dbReference>
<dbReference type="SUPFAM" id="SSF55073">
    <property type="entry name" value="Nucleotide cyclase"/>
    <property type="match status" value="1"/>
</dbReference>
<reference evidence="7 8" key="1">
    <citation type="submission" date="2020-09" db="EMBL/GenBank/DDBJ databases">
        <title>Pseudoxanthomonas sp. CAU 1598 isolated from sand of Yaerae Beach.</title>
        <authorList>
            <person name="Kim W."/>
        </authorList>
    </citation>
    <scope>NUCLEOTIDE SEQUENCE [LARGE SCALE GENOMIC DNA]</scope>
    <source>
        <strain evidence="7 8">CAU 1598</strain>
    </source>
</reference>
<dbReference type="Gene3D" id="3.30.70.270">
    <property type="match status" value="1"/>
</dbReference>
<proteinExistence type="predicted"/>
<organism evidence="7 8">
    <name type="scientific">Pseudomarimonas arenosa</name>
    <dbReference type="NCBI Taxonomy" id="2774145"/>
    <lineage>
        <taxon>Bacteria</taxon>
        <taxon>Pseudomonadati</taxon>
        <taxon>Pseudomonadota</taxon>
        <taxon>Gammaproteobacteria</taxon>
        <taxon>Lysobacterales</taxon>
        <taxon>Lysobacteraceae</taxon>
        <taxon>Pseudomarimonas</taxon>
    </lineage>
</organism>
<comment type="catalytic activity">
    <reaction evidence="3">
        <text>2 GTP = 3',3'-c-di-GMP + 2 diphosphate</text>
        <dbReference type="Rhea" id="RHEA:24898"/>
        <dbReference type="ChEBI" id="CHEBI:33019"/>
        <dbReference type="ChEBI" id="CHEBI:37565"/>
        <dbReference type="ChEBI" id="CHEBI:58805"/>
        <dbReference type="EC" id="2.7.7.65"/>
    </reaction>
</comment>
<evidence type="ECO:0000313" key="8">
    <source>
        <dbReference type="Proteomes" id="UP000613768"/>
    </source>
</evidence>
<evidence type="ECO:0000256" key="3">
    <source>
        <dbReference type="ARBA" id="ARBA00034247"/>
    </source>
</evidence>
<dbReference type="InterPro" id="IPR011006">
    <property type="entry name" value="CheY-like_superfamily"/>
</dbReference>
<dbReference type="PANTHER" id="PTHR45138">
    <property type="entry name" value="REGULATORY COMPONENTS OF SENSORY TRANSDUCTION SYSTEM"/>
    <property type="match status" value="1"/>
</dbReference>
<dbReference type="SUPFAM" id="SSF52172">
    <property type="entry name" value="CheY-like"/>
    <property type="match status" value="1"/>
</dbReference>
<dbReference type="SMART" id="SM00267">
    <property type="entry name" value="GGDEF"/>
    <property type="match status" value="1"/>
</dbReference>
<evidence type="ECO:0000256" key="2">
    <source>
        <dbReference type="ARBA" id="ARBA00012528"/>
    </source>
</evidence>
<dbReference type="InterPro" id="IPR043128">
    <property type="entry name" value="Rev_trsase/Diguanyl_cyclase"/>
</dbReference>
<accession>A0AAW3ZG39</accession>
<dbReference type="InterPro" id="IPR050469">
    <property type="entry name" value="Diguanylate_Cyclase"/>
</dbReference>
<feature type="domain" description="GGDEF" evidence="6">
    <location>
        <begin position="172"/>
        <end position="309"/>
    </location>
</feature>
<sequence>MTSSLPPITEEKQKLLIVDDEPFNLNLLNALLKQEYKIMVAIDGEQALKCALSARPDLILLDIMMPGIDGHEVCRRLKADERTRDVPIIFISAKSEVADEAMGFDLGAVDYISKPFNSTVVKARVRTHMRLKRRGDLLEKLVMLDGLTMIPNRRALDDICAREWRRSLRGRTPLSALMIDIDHFKSFNDHYGHRAGDECLIAVAQALTQGTRRPGDFVARYGGEEFAAILAETDQDGAVQIAERMQQNVHDLAIEHAHSAAAARITISIGLAAALASPMNSVQTLLETADRALYQAKRAGRNRVCAERL</sequence>
<dbReference type="GO" id="GO:0005886">
    <property type="term" value="C:plasma membrane"/>
    <property type="evidence" value="ECO:0007669"/>
    <property type="project" value="TreeGrafter"/>
</dbReference>
<dbReference type="GO" id="GO:0043709">
    <property type="term" value="P:cell adhesion involved in single-species biofilm formation"/>
    <property type="evidence" value="ECO:0007669"/>
    <property type="project" value="TreeGrafter"/>
</dbReference>
<dbReference type="GO" id="GO:1902201">
    <property type="term" value="P:negative regulation of bacterial-type flagellum-dependent cell motility"/>
    <property type="evidence" value="ECO:0007669"/>
    <property type="project" value="TreeGrafter"/>
</dbReference>
<dbReference type="PROSITE" id="PS50110">
    <property type="entry name" value="RESPONSE_REGULATORY"/>
    <property type="match status" value="1"/>
</dbReference>
<dbReference type="GO" id="GO:0052621">
    <property type="term" value="F:diguanylate cyclase activity"/>
    <property type="evidence" value="ECO:0007669"/>
    <property type="project" value="UniProtKB-EC"/>
</dbReference>
<evidence type="ECO:0000256" key="4">
    <source>
        <dbReference type="PROSITE-ProRule" id="PRU00169"/>
    </source>
</evidence>
<dbReference type="CDD" id="cd01949">
    <property type="entry name" value="GGDEF"/>
    <property type="match status" value="1"/>
</dbReference>
<dbReference type="SMART" id="SM00448">
    <property type="entry name" value="REC"/>
    <property type="match status" value="1"/>
</dbReference>
<dbReference type="GO" id="GO:0000160">
    <property type="term" value="P:phosphorelay signal transduction system"/>
    <property type="evidence" value="ECO:0007669"/>
    <property type="project" value="InterPro"/>
</dbReference>
<evidence type="ECO:0000256" key="1">
    <source>
        <dbReference type="ARBA" id="ARBA00001946"/>
    </source>
</evidence>
<dbReference type="InterPro" id="IPR001789">
    <property type="entry name" value="Sig_transdc_resp-reg_receiver"/>
</dbReference>
<dbReference type="NCBIfam" id="TIGR00254">
    <property type="entry name" value="GGDEF"/>
    <property type="match status" value="1"/>
</dbReference>
<name>A0AAW3ZG39_9GAMM</name>
<dbReference type="InterPro" id="IPR029787">
    <property type="entry name" value="Nucleotide_cyclase"/>
</dbReference>
<evidence type="ECO:0000313" key="7">
    <source>
        <dbReference type="EMBL" id="MBD8524289.1"/>
    </source>
</evidence>
<dbReference type="PANTHER" id="PTHR45138:SF9">
    <property type="entry name" value="DIGUANYLATE CYCLASE DGCM-RELATED"/>
    <property type="match status" value="1"/>
</dbReference>
<dbReference type="AlphaFoldDB" id="A0AAW3ZG39"/>
<protein>
    <recommendedName>
        <fullName evidence="2">diguanylate cyclase</fullName>
        <ecNumber evidence="2">2.7.7.65</ecNumber>
    </recommendedName>
</protein>